<keyword evidence="2" id="KW-1185">Reference proteome</keyword>
<dbReference type="STRING" id="153496.A0U89_12760"/>
<proteinExistence type="predicted"/>
<protein>
    <submittedName>
        <fullName evidence="1">Uncharacterized protein</fullName>
    </submittedName>
</protein>
<dbReference type="OrthoDB" id="7274716at2"/>
<dbReference type="KEGG" id="kba:A0U89_12760"/>
<name>A0A1D8UW79_9PROT</name>
<evidence type="ECO:0000313" key="1">
    <source>
        <dbReference type="EMBL" id="AOX17856.1"/>
    </source>
</evidence>
<reference evidence="1 2" key="1">
    <citation type="journal article" date="2016" name="Microb. Cell Fact.">
        <title>Dissection of exopolysaccharide biosynthesis in Kozakia baliensis.</title>
        <authorList>
            <person name="Brandt J.U."/>
            <person name="Jakob F."/>
            <person name="Behr J."/>
            <person name="Geissler A.J."/>
            <person name="Vogel R.F."/>
        </authorList>
    </citation>
    <scope>NUCLEOTIDE SEQUENCE [LARGE SCALE GENOMIC DNA]</scope>
    <source>
        <strain evidence="1 2">DSM 14400</strain>
    </source>
</reference>
<dbReference type="AlphaFoldDB" id="A0A1D8UW79"/>
<dbReference type="Proteomes" id="UP000179145">
    <property type="component" value="Chromosome"/>
</dbReference>
<accession>A0A1D8UW79</accession>
<dbReference type="RefSeq" id="WP_029603526.1">
    <property type="nucleotide sequence ID" value="NZ_BJVW01000005.1"/>
</dbReference>
<gene>
    <name evidence="1" type="ORF">A0U89_12760</name>
</gene>
<dbReference type="EMBL" id="CP014674">
    <property type="protein sequence ID" value="AOX17856.1"/>
    <property type="molecule type" value="Genomic_DNA"/>
</dbReference>
<evidence type="ECO:0000313" key="2">
    <source>
        <dbReference type="Proteomes" id="UP000179145"/>
    </source>
</evidence>
<sequence length="74" mass="7951">MGHNYAKPATVEGRLARLLARIPDDWGVEIERPGGGGWSVSLHPPGGEVTWGMPQPTLQAALEDIWRLVGPPGK</sequence>
<organism evidence="1 2">
    <name type="scientific">Kozakia baliensis</name>
    <dbReference type="NCBI Taxonomy" id="153496"/>
    <lineage>
        <taxon>Bacteria</taxon>
        <taxon>Pseudomonadati</taxon>
        <taxon>Pseudomonadota</taxon>
        <taxon>Alphaproteobacteria</taxon>
        <taxon>Acetobacterales</taxon>
        <taxon>Acetobacteraceae</taxon>
        <taxon>Kozakia</taxon>
    </lineage>
</organism>